<dbReference type="Proteomes" id="UP000183410">
    <property type="component" value="Unassembled WGS sequence"/>
</dbReference>
<dbReference type="EMBL" id="FONN01000020">
    <property type="protein sequence ID" value="SFF24647.1"/>
    <property type="molecule type" value="Genomic_DNA"/>
</dbReference>
<organism evidence="1 2">
    <name type="scientific">Paenibacillus algorifonticola</name>
    <dbReference type="NCBI Taxonomy" id="684063"/>
    <lineage>
        <taxon>Bacteria</taxon>
        <taxon>Bacillati</taxon>
        <taxon>Bacillota</taxon>
        <taxon>Bacilli</taxon>
        <taxon>Bacillales</taxon>
        <taxon>Paenibacillaceae</taxon>
        <taxon>Paenibacillus</taxon>
    </lineage>
</organism>
<dbReference type="AlphaFoldDB" id="A0A1I2H6N5"/>
<evidence type="ECO:0008006" key="3">
    <source>
        <dbReference type="Google" id="ProtNLM"/>
    </source>
</evidence>
<evidence type="ECO:0000313" key="1">
    <source>
        <dbReference type="EMBL" id="SFF24647.1"/>
    </source>
</evidence>
<accession>A0A1I2H6N5</accession>
<proteinExistence type="predicted"/>
<gene>
    <name evidence="1" type="ORF">SAMN04487969_1207</name>
</gene>
<sequence>MEKALGDIQTLIKGMERGISQIVASSEEQASMVSAFTSVIERLQNSSQSMKDIADQMISYNFTK</sequence>
<protein>
    <recommendedName>
        <fullName evidence="3">Methyl-accepting chemotaxis protein</fullName>
    </recommendedName>
</protein>
<name>A0A1I2H6N5_9BACL</name>
<reference evidence="2" key="1">
    <citation type="submission" date="2016-10" db="EMBL/GenBank/DDBJ databases">
        <authorList>
            <person name="Varghese N."/>
            <person name="Submissions S."/>
        </authorList>
    </citation>
    <scope>NUCLEOTIDE SEQUENCE [LARGE SCALE GENOMIC DNA]</scope>
    <source>
        <strain evidence="2">CGMCC 1.10223</strain>
    </source>
</reference>
<evidence type="ECO:0000313" key="2">
    <source>
        <dbReference type="Proteomes" id="UP000183410"/>
    </source>
</evidence>
<keyword evidence="2" id="KW-1185">Reference proteome</keyword>